<evidence type="ECO:0000313" key="2">
    <source>
        <dbReference type="Proteomes" id="UP000484381"/>
    </source>
</evidence>
<dbReference type="AlphaFoldDB" id="A0A7X1NL01"/>
<gene>
    <name evidence="1" type="ORF">GCT13_43175</name>
</gene>
<proteinExistence type="predicted"/>
<accession>A0A7X1NL01</accession>
<name>A0A7X1NL01_9BURK</name>
<reference evidence="1 2" key="1">
    <citation type="submission" date="2019-10" db="EMBL/GenBank/DDBJ databases">
        <title>Paraburkholderia sp. isolated from nodules of Mimosa pudica from Brazilian Atlantic Forest soils.</title>
        <authorList>
            <person name="Paulitsch F."/>
            <person name="Hungria M."/>
            <person name="Dall'Agnol R."/>
        </authorList>
    </citation>
    <scope>NUCLEOTIDE SEQUENCE [LARGE SCALE GENOMIC DNA]</scope>
    <source>
        <strain evidence="1 2">CNPSo 3157</strain>
    </source>
</reference>
<dbReference type="Proteomes" id="UP000484381">
    <property type="component" value="Unassembled WGS sequence"/>
</dbReference>
<sequence length="186" mass="21089">MTMERIAIGNKALTLAKAVKEPQFSMKTVLTLDPFDYVDLWLRREHKDEALHYWRQARNIHRAAGGLPIESAPLVLYYCFMNAAKALLSAKGIAFNPYHGVGAHLIRGPNSRIMLSNEGIAIKQQGIVPALISYFGEAEPSPHHSLEDVLYNLVCVHRTYCLSYANKRERFIPLKTAAFLRDPRIR</sequence>
<organism evidence="1 2">
    <name type="scientific">Paraburkholderia franconis</name>
    <dbReference type="NCBI Taxonomy" id="2654983"/>
    <lineage>
        <taxon>Bacteria</taxon>
        <taxon>Pseudomonadati</taxon>
        <taxon>Pseudomonadota</taxon>
        <taxon>Betaproteobacteria</taxon>
        <taxon>Burkholderiales</taxon>
        <taxon>Burkholderiaceae</taxon>
        <taxon>Paraburkholderia</taxon>
    </lineage>
</organism>
<protein>
    <submittedName>
        <fullName evidence="1">Uncharacterized protein</fullName>
    </submittedName>
</protein>
<keyword evidence="2" id="KW-1185">Reference proteome</keyword>
<dbReference type="Pfam" id="PF14175">
    <property type="entry name" value="YaaC"/>
    <property type="match status" value="1"/>
</dbReference>
<dbReference type="InterPro" id="IPR026988">
    <property type="entry name" value="YaaC-like"/>
</dbReference>
<dbReference type="EMBL" id="WHNP01000106">
    <property type="protein sequence ID" value="MPW23378.1"/>
    <property type="molecule type" value="Genomic_DNA"/>
</dbReference>
<comment type="caution">
    <text evidence="1">The sequence shown here is derived from an EMBL/GenBank/DDBJ whole genome shotgun (WGS) entry which is preliminary data.</text>
</comment>
<evidence type="ECO:0000313" key="1">
    <source>
        <dbReference type="EMBL" id="MPW23378.1"/>
    </source>
</evidence>